<dbReference type="PANTHER" id="PTHR42085">
    <property type="entry name" value="F-BOX DOMAIN-CONTAINING PROTEIN"/>
    <property type="match status" value="1"/>
</dbReference>
<comment type="caution">
    <text evidence="2">The sequence shown here is derived from an EMBL/GenBank/DDBJ whole genome shotgun (WGS) entry which is preliminary data.</text>
</comment>
<evidence type="ECO:0000256" key="1">
    <source>
        <dbReference type="SAM" id="MobiDB-lite"/>
    </source>
</evidence>
<dbReference type="Proteomes" id="UP001220324">
    <property type="component" value="Unassembled WGS sequence"/>
</dbReference>
<gene>
    <name evidence="2" type="ORF">N7494_008080</name>
</gene>
<accession>A0AAD6GFC9</accession>
<proteinExistence type="predicted"/>
<dbReference type="AlphaFoldDB" id="A0AAD6GFC9"/>
<keyword evidence="3" id="KW-1185">Reference proteome</keyword>
<sequence length="241" mass="27693">MPASFLSLPSELRNEIYKHLLVCREPISPWNRENELTSNILFTNTTVLHEASSLLYGNNCFDLAAWDSEIVTEFLEAIGFVNASHLQYIRINFPGLRDLKDEVSLEEGSLRTLEKIQSYCTNLKSLTITSSTAYIMEYGLDSFDSPVICCRALALVAAQFKAITSLPEIVVEVYEEGPSSNMRREMQNHGWTLKVVKRVEEDEWDDGRGWDDEDDDYPYDDDDDDDYDIDNDSDFWRRAAD</sequence>
<evidence type="ECO:0000313" key="3">
    <source>
        <dbReference type="Proteomes" id="UP001220324"/>
    </source>
</evidence>
<evidence type="ECO:0000313" key="2">
    <source>
        <dbReference type="EMBL" id="KAJ5538601.1"/>
    </source>
</evidence>
<dbReference type="PANTHER" id="PTHR42085:SF1">
    <property type="entry name" value="F-BOX DOMAIN-CONTAINING PROTEIN"/>
    <property type="match status" value="1"/>
</dbReference>
<feature type="region of interest" description="Disordered" evidence="1">
    <location>
        <begin position="202"/>
        <end position="231"/>
    </location>
</feature>
<organism evidence="2 3">
    <name type="scientific">Penicillium frequentans</name>
    <dbReference type="NCBI Taxonomy" id="3151616"/>
    <lineage>
        <taxon>Eukaryota</taxon>
        <taxon>Fungi</taxon>
        <taxon>Dikarya</taxon>
        <taxon>Ascomycota</taxon>
        <taxon>Pezizomycotina</taxon>
        <taxon>Eurotiomycetes</taxon>
        <taxon>Eurotiomycetidae</taxon>
        <taxon>Eurotiales</taxon>
        <taxon>Aspergillaceae</taxon>
        <taxon>Penicillium</taxon>
    </lineage>
</organism>
<name>A0AAD6GFC9_9EURO</name>
<dbReference type="EMBL" id="JAQIZZ010000006">
    <property type="protein sequence ID" value="KAJ5538601.1"/>
    <property type="molecule type" value="Genomic_DNA"/>
</dbReference>
<protein>
    <submittedName>
        <fullName evidence="2">Uncharacterized protein</fullName>
    </submittedName>
</protein>
<reference evidence="2 3" key="1">
    <citation type="journal article" date="2023" name="IMA Fungus">
        <title>Comparative genomic study of the Penicillium genus elucidates a diverse pangenome and 15 lateral gene transfer events.</title>
        <authorList>
            <person name="Petersen C."/>
            <person name="Sorensen T."/>
            <person name="Nielsen M.R."/>
            <person name="Sondergaard T.E."/>
            <person name="Sorensen J.L."/>
            <person name="Fitzpatrick D.A."/>
            <person name="Frisvad J.C."/>
            <person name="Nielsen K.L."/>
        </authorList>
    </citation>
    <scope>NUCLEOTIDE SEQUENCE [LARGE SCALE GENOMIC DNA]</scope>
    <source>
        <strain evidence="2 3">IBT 35679</strain>
    </source>
</reference>
<dbReference type="InterPro" id="IPR038883">
    <property type="entry name" value="AN11006-like"/>
</dbReference>